<dbReference type="GO" id="GO:0015074">
    <property type="term" value="P:DNA integration"/>
    <property type="evidence" value="ECO:0007669"/>
    <property type="project" value="InterPro"/>
</dbReference>
<dbReference type="Pfam" id="PF25597">
    <property type="entry name" value="SH3_retrovirus"/>
    <property type="match status" value="1"/>
</dbReference>
<evidence type="ECO:0000313" key="2">
    <source>
        <dbReference type="EMBL" id="KAK4264622.1"/>
    </source>
</evidence>
<evidence type="ECO:0000259" key="1">
    <source>
        <dbReference type="PROSITE" id="PS50994"/>
    </source>
</evidence>
<dbReference type="InterPro" id="IPR013103">
    <property type="entry name" value="RVT_2"/>
</dbReference>
<dbReference type="Proteomes" id="UP001293593">
    <property type="component" value="Unassembled WGS sequence"/>
</dbReference>
<dbReference type="EMBL" id="JAWXYG010000008">
    <property type="protein sequence ID" value="KAK4264622.1"/>
    <property type="molecule type" value="Genomic_DNA"/>
</dbReference>
<dbReference type="AlphaFoldDB" id="A0AAE1MEP0"/>
<dbReference type="CDD" id="cd09272">
    <property type="entry name" value="RNase_HI_RT_Ty1"/>
    <property type="match status" value="1"/>
</dbReference>
<comment type="caution">
    <text evidence="2">The sequence shown here is derived from an EMBL/GenBank/DDBJ whole genome shotgun (WGS) entry which is preliminary data.</text>
</comment>
<dbReference type="SUPFAM" id="SSF53098">
    <property type="entry name" value="Ribonuclease H-like"/>
    <property type="match status" value="1"/>
</dbReference>
<dbReference type="PROSITE" id="PS50994">
    <property type="entry name" value="INTEGRASE"/>
    <property type="match status" value="1"/>
</dbReference>
<dbReference type="SUPFAM" id="SSF56672">
    <property type="entry name" value="DNA/RNA polymerases"/>
    <property type="match status" value="1"/>
</dbReference>
<evidence type="ECO:0000313" key="3">
    <source>
        <dbReference type="Proteomes" id="UP001293593"/>
    </source>
</evidence>
<dbReference type="PANTHER" id="PTHR11439:SF467">
    <property type="entry name" value="INTEGRASE CATALYTIC DOMAIN-CONTAINING PROTEIN"/>
    <property type="match status" value="1"/>
</dbReference>
<dbReference type="InterPro" id="IPR036397">
    <property type="entry name" value="RNaseH_sf"/>
</dbReference>
<keyword evidence="3" id="KW-1185">Reference proteome</keyword>
<name>A0AAE1MEP0_9FABA</name>
<dbReference type="InterPro" id="IPR043502">
    <property type="entry name" value="DNA/RNA_pol_sf"/>
</dbReference>
<dbReference type="InterPro" id="IPR057670">
    <property type="entry name" value="SH3_retrovirus"/>
</dbReference>
<dbReference type="Gene3D" id="3.30.420.10">
    <property type="entry name" value="Ribonuclease H-like superfamily/Ribonuclease H"/>
    <property type="match status" value="1"/>
</dbReference>
<dbReference type="InterPro" id="IPR001584">
    <property type="entry name" value="Integrase_cat-core"/>
</dbReference>
<reference evidence="2" key="1">
    <citation type="submission" date="2023-10" db="EMBL/GenBank/DDBJ databases">
        <title>Chromosome-level genome of the transformable northern wattle, Acacia crassicarpa.</title>
        <authorList>
            <person name="Massaro I."/>
            <person name="Sinha N.R."/>
            <person name="Poethig S."/>
            <person name="Leichty A.R."/>
        </authorList>
    </citation>
    <scope>NUCLEOTIDE SEQUENCE</scope>
    <source>
        <strain evidence="2">Acra3RX</strain>
        <tissue evidence="2">Leaf</tissue>
    </source>
</reference>
<organism evidence="2 3">
    <name type="scientific">Acacia crassicarpa</name>
    <name type="common">northern wattle</name>
    <dbReference type="NCBI Taxonomy" id="499986"/>
    <lineage>
        <taxon>Eukaryota</taxon>
        <taxon>Viridiplantae</taxon>
        <taxon>Streptophyta</taxon>
        <taxon>Embryophyta</taxon>
        <taxon>Tracheophyta</taxon>
        <taxon>Spermatophyta</taxon>
        <taxon>Magnoliopsida</taxon>
        <taxon>eudicotyledons</taxon>
        <taxon>Gunneridae</taxon>
        <taxon>Pentapetalae</taxon>
        <taxon>rosids</taxon>
        <taxon>fabids</taxon>
        <taxon>Fabales</taxon>
        <taxon>Fabaceae</taxon>
        <taxon>Caesalpinioideae</taxon>
        <taxon>mimosoid clade</taxon>
        <taxon>Acacieae</taxon>
        <taxon>Acacia</taxon>
    </lineage>
</organism>
<proteinExistence type="predicted"/>
<feature type="domain" description="Integrase catalytic" evidence="1">
    <location>
        <begin position="1"/>
        <end position="79"/>
    </location>
</feature>
<gene>
    <name evidence="2" type="ORF">QN277_025775</name>
</gene>
<dbReference type="PANTHER" id="PTHR11439">
    <property type="entry name" value="GAG-POL-RELATED RETROTRANSPOSON"/>
    <property type="match status" value="1"/>
</dbReference>
<dbReference type="GO" id="GO:0003676">
    <property type="term" value="F:nucleic acid binding"/>
    <property type="evidence" value="ECO:0007669"/>
    <property type="project" value="InterPro"/>
</dbReference>
<dbReference type="InterPro" id="IPR012337">
    <property type="entry name" value="RNaseH-like_sf"/>
</dbReference>
<protein>
    <recommendedName>
        <fullName evidence="1">Integrase catalytic domain-containing protein</fullName>
    </recommendedName>
</protein>
<sequence>MHNHGLLHQSSCVDTPAQNGVAERKNRHLLETARALMFHSDVPKSFWADAVSTACFLINRMPSAVLNGEIPYSILFPTTKLFPVIPKIFGCVCFVRDVRPNVSKLDPKSLRCVFLGYSRVQKGYRCYSPDLCRYLVSTDVTFHESSPFFSSSILSESSSVVSESDDILVYRVPISPVQVAVSEPELVNDADVANIMPSPVPALPSDSVPASFVPNPTSPGPASTVPDPVVPDSPIDPSHDLLIALRKGTRPHRPPQRYADCVYPISSFVSYQRLSPVSSSLVATLESISLPTNLHQALTHPGWRATMEDEMMALEKASTWTLVDLPSGKKAIGCKWVFAVKTKADGSLERLKARLVAKGYAQTYGINYSETFSPVAKLTSVRLLISLAATYHWDLHQLDVKNAFLHGDLLEEVYMEQPPGFVAQGESRKVCYLQKSLYGLKQSPRAWFDRFYGVVKKFGLSQSKCDHSVFYQHSGGGMILLVVYVDDIVITESKISGISDLKIFLNSQFQTKDLGPLKYFLGIEVLRSKKGIFLSQRKYVLDLLKETGKLDATPSTIPMISNPFLDLNDSMFAELPNDLKKKIDPEKLKPFASPDRYRRLIGKLNYLTVTCPDITFSVSLLSQFMEAPTVAQWEALEHILHYLKGSPGRGILYTNYGHTKVECFCDVDHAGSKATRRSTTGYCVFVGGNLISWRSKKQGVVSKSSAEAEYKAMSQSTQEIVWVFQLMKEIGIIMTLPAKLWCDNKAALHIASNSVFHEHTKHIEIDCHFIRDKIKENVISTGHVRSDDQLADLLTKALNSTRVDYLCNKLGMVNIYAPT</sequence>
<dbReference type="Pfam" id="PF07727">
    <property type="entry name" value="RVT_2"/>
    <property type="match status" value="1"/>
</dbReference>
<accession>A0AAE1MEP0</accession>